<gene>
    <name evidence="2" type="ORF">QBC36DRAFT_102082</name>
</gene>
<dbReference type="Proteomes" id="UP001302321">
    <property type="component" value="Unassembled WGS sequence"/>
</dbReference>
<proteinExistence type="predicted"/>
<feature type="compositionally biased region" description="Basic and acidic residues" evidence="1">
    <location>
        <begin position="10"/>
        <end position="26"/>
    </location>
</feature>
<sequence length="91" mass="10216">MSTTHPHTYPHPDYEAAHQETYERAPRRPIVPIPLPPGVRQSDFDLAISEFISIVGVESVFVKEGLSDYIDPYDVHEDDPSQRKVPSAAVC</sequence>
<dbReference type="EMBL" id="MU866621">
    <property type="protein sequence ID" value="KAK4171176.1"/>
    <property type="molecule type" value="Genomic_DNA"/>
</dbReference>
<dbReference type="Gene3D" id="3.30.43.10">
    <property type="entry name" value="Uridine Diphospho-n-acetylenolpyruvylglucosamine Reductase, domain 2"/>
    <property type="match status" value="1"/>
</dbReference>
<dbReference type="InterPro" id="IPR016167">
    <property type="entry name" value="FAD-bd_PCMH_sub1"/>
</dbReference>
<evidence type="ECO:0000256" key="1">
    <source>
        <dbReference type="SAM" id="MobiDB-lite"/>
    </source>
</evidence>
<comment type="caution">
    <text evidence="2">The sequence shown here is derived from an EMBL/GenBank/DDBJ whole genome shotgun (WGS) entry which is preliminary data.</text>
</comment>
<keyword evidence="3" id="KW-1185">Reference proteome</keyword>
<name>A0AAN6VXF9_9PEZI</name>
<reference evidence="2" key="2">
    <citation type="submission" date="2023-05" db="EMBL/GenBank/DDBJ databases">
        <authorList>
            <consortium name="Lawrence Berkeley National Laboratory"/>
            <person name="Steindorff A."/>
            <person name="Hensen N."/>
            <person name="Bonometti L."/>
            <person name="Westerberg I."/>
            <person name="Brannstrom I.O."/>
            <person name="Guillou S."/>
            <person name="Cros-Aarteil S."/>
            <person name="Calhoun S."/>
            <person name="Haridas S."/>
            <person name="Kuo A."/>
            <person name="Mondo S."/>
            <person name="Pangilinan J."/>
            <person name="Riley R."/>
            <person name="Labutti K."/>
            <person name="Andreopoulos B."/>
            <person name="Lipzen A."/>
            <person name="Chen C."/>
            <person name="Yanf M."/>
            <person name="Daum C."/>
            <person name="Ng V."/>
            <person name="Clum A."/>
            <person name="Ohm R."/>
            <person name="Martin F."/>
            <person name="Silar P."/>
            <person name="Natvig D."/>
            <person name="Lalanne C."/>
            <person name="Gautier V."/>
            <person name="Ament-Velasquez S.L."/>
            <person name="Kruys A."/>
            <person name="Hutchinson M.I."/>
            <person name="Powell A.J."/>
            <person name="Barry K."/>
            <person name="Miller A.N."/>
            <person name="Grigoriev I.V."/>
            <person name="Debuchy R."/>
            <person name="Gladieux P."/>
            <person name="Thoren M.H."/>
            <person name="Johannesson H."/>
        </authorList>
    </citation>
    <scope>NUCLEOTIDE SEQUENCE</scope>
    <source>
        <strain evidence="2">CBS 892.96</strain>
    </source>
</reference>
<evidence type="ECO:0000313" key="3">
    <source>
        <dbReference type="Proteomes" id="UP001302321"/>
    </source>
</evidence>
<organism evidence="2 3">
    <name type="scientific">Triangularia setosa</name>
    <dbReference type="NCBI Taxonomy" id="2587417"/>
    <lineage>
        <taxon>Eukaryota</taxon>
        <taxon>Fungi</taxon>
        <taxon>Dikarya</taxon>
        <taxon>Ascomycota</taxon>
        <taxon>Pezizomycotina</taxon>
        <taxon>Sordariomycetes</taxon>
        <taxon>Sordariomycetidae</taxon>
        <taxon>Sordariales</taxon>
        <taxon>Podosporaceae</taxon>
        <taxon>Triangularia</taxon>
    </lineage>
</organism>
<feature type="region of interest" description="Disordered" evidence="1">
    <location>
        <begin position="1"/>
        <end position="29"/>
    </location>
</feature>
<evidence type="ECO:0000313" key="2">
    <source>
        <dbReference type="EMBL" id="KAK4171176.1"/>
    </source>
</evidence>
<reference evidence="2" key="1">
    <citation type="journal article" date="2023" name="Mol. Phylogenet. Evol.">
        <title>Genome-scale phylogeny and comparative genomics of the fungal order Sordariales.</title>
        <authorList>
            <person name="Hensen N."/>
            <person name="Bonometti L."/>
            <person name="Westerberg I."/>
            <person name="Brannstrom I.O."/>
            <person name="Guillou S."/>
            <person name="Cros-Aarteil S."/>
            <person name="Calhoun S."/>
            <person name="Haridas S."/>
            <person name="Kuo A."/>
            <person name="Mondo S."/>
            <person name="Pangilinan J."/>
            <person name="Riley R."/>
            <person name="LaButti K."/>
            <person name="Andreopoulos B."/>
            <person name="Lipzen A."/>
            <person name="Chen C."/>
            <person name="Yan M."/>
            <person name="Daum C."/>
            <person name="Ng V."/>
            <person name="Clum A."/>
            <person name="Steindorff A."/>
            <person name="Ohm R.A."/>
            <person name="Martin F."/>
            <person name="Silar P."/>
            <person name="Natvig D.O."/>
            <person name="Lalanne C."/>
            <person name="Gautier V."/>
            <person name="Ament-Velasquez S.L."/>
            <person name="Kruys A."/>
            <person name="Hutchinson M.I."/>
            <person name="Powell A.J."/>
            <person name="Barry K."/>
            <person name="Miller A.N."/>
            <person name="Grigoriev I.V."/>
            <person name="Debuchy R."/>
            <person name="Gladieux P."/>
            <person name="Hiltunen Thoren M."/>
            <person name="Johannesson H."/>
        </authorList>
    </citation>
    <scope>NUCLEOTIDE SEQUENCE</scope>
    <source>
        <strain evidence="2">CBS 892.96</strain>
    </source>
</reference>
<accession>A0AAN6VXF9</accession>
<dbReference type="AlphaFoldDB" id="A0AAN6VXF9"/>
<protein>
    <submittedName>
        <fullName evidence="2">Uncharacterized protein</fullName>
    </submittedName>
</protein>